<dbReference type="OrthoDB" id="9802640at2"/>
<proteinExistence type="predicted"/>
<dbReference type="EMBL" id="LR134473">
    <property type="protein sequence ID" value="VEI03786.1"/>
    <property type="molecule type" value="Genomic_DNA"/>
</dbReference>
<keyword evidence="3" id="KW-1185">Reference proteome</keyword>
<evidence type="ECO:0000313" key="3">
    <source>
        <dbReference type="Proteomes" id="UP000277858"/>
    </source>
</evidence>
<dbReference type="RefSeq" id="WP_071161686.1">
    <property type="nucleotide sequence ID" value="NZ_LR134473.1"/>
</dbReference>
<dbReference type="InterPro" id="IPR024975">
    <property type="entry name" value="NOV_C"/>
</dbReference>
<sequence>MARNEPWSDTENAVTVRAYLNMLEQELTGQHYSKTQYRREVAERIGRSEASLEWKFRNVSAVLADQRCVYVRGYKPAVNYQDSLADEVARQVRGRPDFFHKMDTAVDRDAADLLDLNWTDSVMPTEVLITDGPHRLHTRGYHTDYVAREAANKSLGDRGERAVVRRERSILEAADRRDLAEQVRHVSLEDGDGWGYDVKSFEPNGEERHLEVKTTRQSINWPMIVSRHEVRVSESKPEHYVLMRLYNFGDGTGYYELHGAISATCDLDPLDYLALPKAGAA</sequence>
<protein>
    <recommendedName>
        <fullName evidence="1">Protein NO VEIN C-terminal domain-containing protein</fullName>
    </recommendedName>
</protein>
<reference evidence="2 3" key="1">
    <citation type="submission" date="2018-12" db="EMBL/GenBank/DDBJ databases">
        <authorList>
            <consortium name="Pathogen Informatics"/>
        </authorList>
    </citation>
    <scope>NUCLEOTIDE SEQUENCE [LARGE SCALE GENOMIC DNA]</scope>
    <source>
        <strain evidence="2 3">NCTC13652</strain>
    </source>
</reference>
<evidence type="ECO:0000259" key="1">
    <source>
        <dbReference type="Pfam" id="PF13020"/>
    </source>
</evidence>
<name>A0A448P0V1_9ACTN</name>
<accession>A0A448P0V1</accession>
<dbReference type="AlphaFoldDB" id="A0A448P0V1"/>
<dbReference type="STRING" id="1122997.GCA_000425285_00321"/>
<evidence type="ECO:0000313" key="2">
    <source>
        <dbReference type="EMBL" id="VEI03786.1"/>
    </source>
</evidence>
<dbReference type="Pfam" id="PF13020">
    <property type="entry name" value="NOV_C"/>
    <property type="match status" value="1"/>
</dbReference>
<dbReference type="Proteomes" id="UP000277858">
    <property type="component" value="Chromosome"/>
</dbReference>
<organism evidence="2 3">
    <name type="scientific">Acidipropionibacterium jensenii</name>
    <dbReference type="NCBI Taxonomy" id="1749"/>
    <lineage>
        <taxon>Bacteria</taxon>
        <taxon>Bacillati</taxon>
        <taxon>Actinomycetota</taxon>
        <taxon>Actinomycetes</taxon>
        <taxon>Propionibacteriales</taxon>
        <taxon>Propionibacteriaceae</taxon>
        <taxon>Acidipropionibacterium</taxon>
    </lineage>
</organism>
<feature type="domain" description="Protein NO VEIN C-terminal" evidence="1">
    <location>
        <begin position="167"/>
        <end position="252"/>
    </location>
</feature>
<gene>
    <name evidence="2" type="ORF">NCTC13652_01999</name>
</gene>